<gene>
    <name evidence="1" type="ORF">M9H77_18562</name>
</gene>
<name>A0ACC0B7V4_CATRO</name>
<reference evidence="2" key="1">
    <citation type="journal article" date="2023" name="Nat. Plants">
        <title>Single-cell RNA sequencing provides a high-resolution roadmap for understanding the multicellular compartmentation of specialized metabolism.</title>
        <authorList>
            <person name="Sun S."/>
            <person name="Shen X."/>
            <person name="Li Y."/>
            <person name="Li Y."/>
            <person name="Wang S."/>
            <person name="Li R."/>
            <person name="Zhang H."/>
            <person name="Shen G."/>
            <person name="Guo B."/>
            <person name="Wei J."/>
            <person name="Xu J."/>
            <person name="St-Pierre B."/>
            <person name="Chen S."/>
            <person name="Sun C."/>
        </authorList>
    </citation>
    <scope>NUCLEOTIDE SEQUENCE [LARGE SCALE GENOMIC DNA]</scope>
</reference>
<organism evidence="1 2">
    <name type="scientific">Catharanthus roseus</name>
    <name type="common">Madagascar periwinkle</name>
    <name type="synonym">Vinca rosea</name>
    <dbReference type="NCBI Taxonomy" id="4058"/>
    <lineage>
        <taxon>Eukaryota</taxon>
        <taxon>Viridiplantae</taxon>
        <taxon>Streptophyta</taxon>
        <taxon>Embryophyta</taxon>
        <taxon>Tracheophyta</taxon>
        <taxon>Spermatophyta</taxon>
        <taxon>Magnoliopsida</taxon>
        <taxon>eudicotyledons</taxon>
        <taxon>Gunneridae</taxon>
        <taxon>Pentapetalae</taxon>
        <taxon>asterids</taxon>
        <taxon>lamiids</taxon>
        <taxon>Gentianales</taxon>
        <taxon>Apocynaceae</taxon>
        <taxon>Rauvolfioideae</taxon>
        <taxon>Vinceae</taxon>
        <taxon>Catharanthinae</taxon>
        <taxon>Catharanthus</taxon>
    </lineage>
</organism>
<evidence type="ECO:0000313" key="1">
    <source>
        <dbReference type="EMBL" id="KAI5668709.1"/>
    </source>
</evidence>
<dbReference type="Proteomes" id="UP001060085">
    <property type="component" value="Linkage Group LG04"/>
</dbReference>
<proteinExistence type="predicted"/>
<protein>
    <submittedName>
        <fullName evidence="1">Uncharacterized protein</fullName>
    </submittedName>
</protein>
<sequence>MSTQAQTPTPFGEEEVSSHGSLNATTPRSNEPFNCSRTTEFHQPPHFDEELHPPPYIEEAALEEEACLYTLKKFQDHKLGMERHYMMIMNMFHLLPTVEETKVTKP</sequence>
<evidence type="ECO:0000313" key="2">
    <source>
        <dbReference type="Proteomes" id="UP001060085"/>
    </source>
</evidence>
<comment type="caution">
    <text evidence="1">The sequence shown here is derived from an EMBL/GenBank/DDBJ whole genome shotgun (WGS) entry which is preliminary data.</text>
</comment>
<accession>A0ACC0B7V4</accession>
<dbReference type="EMBL" id="CM044704">
    <property type="protein sequence ID" value="KAI5668709.1"/>
    <property type="molecule type" value="Genomic_DNA"/>
</dbReference>
<keyword evidence="2" id="KW-1185">Reference proteome</keyword>